<dbReference type="Gene3D" id="3.40.50.300">
    <property type="entry name" value="P-loop containing nucleotide triphosphate hydrolases"/>
    <property type="match status" value="2"/>
</dbReference>
<feature type="transmembrane region" description="Helical" evidence="2">
    <location>
        <begin position="293"/>
        <end position="312"/>
    </location>
</feature>
<dbReference type="InterPro" id="IPR027417">
    <property type="entry name" value="P-loop_NTPase"/>
</dbReference>
<dbReference type="AlphaFoldDB" id="A0A2H0R9R9"/>
<feature type="region of interest" description="Disordered" evidence="1">
    <location>
        <begin position="891"/>
        <end position="914"/>
    </location>
</feature>
<evidence type="ECO:0000313" key="6">
    <source>
        <dbReference type="Proteomes" id="UP000230214"/>
    </source>
</evidence>
<evidence type="ECO:0000313" key="5">
    <source>
        <dbReference type="EMBL" id="PIR43258.1"/>
    </source>
</evidence>
<comment type="caution">
    <text evidence="5">The sequence shown here is derived from an EMBL/GenBank/DDBJ whole genome shotgun (WGS) entry which is preliminary data.</text>
</comment>
<dbReference type="Proteomes" id="UP000230214">
    <property type="component" value="Unassembled WGS sequence"/>
</dbReference>
<feature type="region of interest" description="Disordered" evidence="1">
    <location>
        <begin position="937"/>
        <end position="987"/>
    </location>
</feature>
<reference evidence="5 6" key="1">
    <citation type="submission" date="2017-09" db="EMBL/GenBank/DDBJ databases">
        <title>Depth-based differentiation of microbial function through sediment-hosted aquifers and enrichment of novel symbionts in the deep terrestrial subsurface.</title>
        <authorList>
            <person name="Probst A.J."/>
            <person name="Ladd B."/>
            <person name="Jarett J.K."/>
            <person name="Geller-Mcgrath D.E."/>
            <person name="Sieber C.M."/>
            <person name="Emerson J.B."/>
            <person name="Anantharaman K."/>
            <person name="Thomas B.C."/>
            <person name="Malmstrom R."/>
            <person name="Stieglmeier M."/>
            <person name="Klingl A."/>
            <person name="Woyke T."/>
            <person name="Ryan C.M."/>
            <person name="Banfield J.F."/>
        </authorList>
    </citation>
    <scope>NUCLEOTIDE SEQUENCE [LARGE SCALE GENOMIC DNA]</scope>
    <source>
        <strain evidence="5">CG10_big_fil_rev_8_21_14_0_10_32_10</strain>
    </source>
</reference>
<dbReference type="CDD" id="cd01127">
    <property type="entry name" value="TrwB_TraG_TraD_VirD4"/>
    <property type="match status" value="1"/>
</dbReference>
<dbReference type="InterPro" id="IPR051162">
    <property type="entry name" value="T4SS_component"/>
</dbReference>
<name>A0A2H0R9R9_UNCKA</name>
<feature type="compositionally biased region" description="Basic and acidic residues" evidence="1">
    <location>
        <begin position="962"/>
        <end position="981"/>
    </location>
</feature>
<dbReference type="SUPFAM" id="SSF52540">
    <property type="entry name" value="P-loop containing nucleoside triphosphate hydrolases"/>
    <property type="match status" value="1"/>
</dbReference>
<dbReference type="InterPro" id="IPR058441">
    <property type="entry name" value="DUF8128"/>
</dbReference>
<feature type="domain" description="TraD/TraG TraM recognition site" evidence="3">
    <location>
        <begin position="639"/>
        <end position="708"/>
    </location>
</feature>
<feature type="domain" description="DUF8128" evidence="4">
    <location>
        <begin position="36"/>
        <end position="346"/>
    </location>
</feature>
<dbReference type="EMBL" id="PCXU01000030">
    <property type="protein sequence ID" value="PIR43258.1"/>
    <property type="molecule type" value="Genomic_DNA"/>
</dbReference>
<protein>
    <submittedName>
        <fullName evidence="5">Uncharacterized protein</fullName>
    </submittedName>
</protein>
<gene>
    <name evidence="5" type="ORF">COV24_03640</name>
</gene>
<feature type="transmembrane region" description="Helical" evidence="2">
    <location>
        <begin position="12"/>
        <end position="33"/>
    </location>
</feature>
<feature type="compositionally biased region" description="Polar residues" evidence="1">
    <location>
        <begin position="891"/>
        <end position="902"/>
    </location>
</feature>
<dbReference type="PANTHER" id="PTHR30121:SF11">
    <property type="entry name" value="AAA+ ATPASE DOMAIN-CONTAINING PROTEIN"/>
    <property type="match status" value="1"/>
</dbReference>
<evidence type="ECO:0000259" key="3">
    <source>
        <dbReference type="Pfam" id="PF12696"/>
    </source>
</evidence>
<keyword evidence="2" id="KW-0812">Transmembrane</keyword>
<evidence type="ECO:0000256" key="1">
    <source>
        <dbReference type="SAM" id="MobiDB-lite"/>
    </source>
</evidence>
<dbReference type="PANTHER" id="PTHR30121">
    <property type="entry name" value="UNCHARACTERIZED PROTEIN YJGR-RELATED"/>
    <property type="match status" value="1"/>
</dbReference>
<evidence type="ECO:0000259" key="4">
    <source>
        <dbReference type="Pfam" id="PF26449"/>
    </source>
</evidence>
<dbReference type="Pfam" id="PF26449">
    <property type="entry name" value="DUF8128"/>
    <property type="match status" value="1"/>
</dbReference>
<accession>A0A2H0R9R9</accession>
<keyword evidence="2" id="KW-0472">Membrane</keyword>
<keyword evidence="2" id="KW-1133">Transmembrane helix</keyword>
<sequence length="987" mass="111509">MFLSYLPYIYFWSFLLLLLFITLFVFTFLYIWYKSKESFKKAYENAKDLVFFKISVPEKTEVEVKSMEQFYTNLLGVKDMASFGVNNSPSISLEIVGNSSGIDFYIVCPNSVESLVEKAVHAVYSDAEILKGKEYLWNIWDVDGFQEFSEHYLSKDSYYPLNTYEELELDSLNSITSVMSKMGTGEALALQVLIRPSSDSWQSSGNSMAHYLTNKKDKDGNITATDKDREKAEIIKSKTKKEGFDSVIRLFSVAPNKETAKSNLKNLKNAISVLANPLGNKFGTRKIRNAKQFVFAFIYRIFPFFHIELPLIKKIVYKAYSVLNTKELATLYHFPNENVKTPGINWLRSRSNIAPSDLPENGLYIGVSDFRGTETKVYMKDDDRRRHMYVIGQTGTGKSEFLKFMALQDIKAGKGIAFMDPHGSAVQDILMQIPPERVDDVIYFNPGDEQFPMGLNLLDVKTSRAQDLVINSFIELLYKLYDPNKQGIVGPQLERAVRNSMLTIMDTVPGGTLVEVLRLVIDEKYQKTLIEKIKDPVVKRYWTDEMANTQAFHKSEKTGYFVSKFDRFVTEKVMRNIIGQSKSAFDFGEVMQQKKILLIDLNKGVLGEENSKFLGLLLVPRILAAAFRRASEQGDFDDFYLYVDEFQNFSTPDFVTILSEARKYKLNLTVANQFLSQMSDDIKNAIFGNVGTLVSFRVGQDDAKYMGEQFAPHFSETDLINLKVGKTILRLLVDGHPTPPFTMNTDWDLMQNSNRDSDVAHQIIENSRNKYGRPLAEVEKQIEERSGLSKFEEPNKFPFSPPFSGGFSGGGFPSRNLPGFAPVKPQDASFSSGKTPFSQGQNVPFAPPSFSRNSFLGGNNTPGAFSSSNIGKSFAERVDSKPLGFGNTPFNNAFSSGNTRPFNPNEARAGDTHQTNLKKGAISLADLHLDKNKKVEYKESENTFNNINKTPPPRPAMNPKIIEGEEHKPKQKPVENPHNPKDSLVID</sequence>
<dbReference type="InterPro" id="IPR032689">
    <property type="entry name" value="TraG-D_C"/>
</dbReference>
<organism evidence="5 6">
    <name type="scientific">candidate division WWE3 bacterium CG10_big_fil_rev_8_21_14_0_10_32_10</name>
    <dbReference type="NCBI Taxonomy" id="1975090"/>
    <lineage>
        <taxon>Bacteria</taxon>
        <taxon>Katanobacteria</taxon>
    </lineage>
</organism>
<proteinExistence type="predicted"/>
<evidence type="ECO:0000256" key="2">
    <source>
        <dbReference type="SAM" id="Phobius"/>
    </source>
</evidence>
<dbReference type="Pfam" id="PF12696">
    <property type="entry name" value="TraG-D_C"/>
    <property type="match status" value="1"/>
</dbReference>